<gene>
    <name evidence="3" type="ORF">ACFSYC_05570</name>
</gene>
<evidence type="ECO:0000259" key="2">
    <source>
        <dbReference type="PROSITE" id="PS51272"/>
    </source>
</evidence>
<dbReference type="Pfam" id="PF12831">
    <property type="entry name" value="FAD_oxidored"/>
    <property type="match status" value="2"/>
</dbReference>
<evidence type="ECO:0000313" key="4">
    <source>
        <dbReference type="Proteomes" id="UP001597601"/>
    </source>
</evidence>
<reference evidence="4" key="1">
    <citation type="journal article" date="2019" name="Int. J. Syst. Evol. Microbiol.">
        <title>The Global Catalogue of Microorganisms (GCM) 10K type strain sequencing project: providing services to taxonomists for standard genome sequencing and annotation.</title>
        <authorList>
            <consortium name="The Broad Institute Genomics Platform"/>
            <consortium name="The Broad Institute Genome Sequencing Center for Infectious Disease"/>
            <person name="Wu L."/>
            <person name="Ma J."/>
        </authorList>
    </citation>
    <scope>NUCLEOTIDE SEQUENCE [LARGE SCALE GENOMIC DNA]</scope>
    <source>
        <strain evidence="4">KCTC 52232</strain>
    </source>
</reference>
<protein>
    <submittedName>
        <fullName evidence="3">FAD-dependent oxidoreductase</fullName>
    </submittedName>
</protein>
<dbReference type="Gene3D" id="3.50.50.60">
    <property type="entry name" value="FAD/NAD(P)-binding domain"/>
    <property type="match status" value="1"/>
</dbReference>
<feature type="chain" id="PRO_5046794475" evidence="1">
    <location>
        <begin position="21"/>
        <end position="437"/>
    </location>
</feature>
<name>A0ABW5XPR5_9SPHI</name>
<keyword evidence="1" id="KW-0732">Signal</keyword>
<dbReference type="InterPro" id="IPR036188">
    <property type="entry name" value="FAD/NAD-bd_sf"/>
</dbReference>
<dbReference type="SUPFAM" id="SSF51905">
    <property type="entry name" value="FAD/NAD(P)-binding domain"/>
    <property type="match status" value="1"/>
</dbReference>
<dbReference type="InterPro" id="IPR001119">
    <property type="entry name" value="SLH_dom"/>
</dbReference>
<sequence length="437" mass="47802">MKKLFTLILALLLNTYAIFAETIKTDVLVIGNGASAVTAAIQSSRSKLKTVLLVKGDWLQSMQGKEMVTIAANNKLPSGFWGEFRKQVNHLYKGMPGHDTTNFAPLKFESFAAAGILKQIADTTKLLTIKLNAAFATVEKDGTGWKVTYSHNGRVDNIKAKTLIDATQGAEVVGAAGATLPPPVTYADNLYRTSIATADDLGGLALSSDKTSYPETPAYYIPMSALVVKDADNLFITDKALLADASLPVQMAIGQGAGTMAAYCAFFKTTSKKLHVRIIQGELLDFKGYLLPFDDINPTDSYFKAIQQIAATGLLKGKQNIADGRAQFLFMPDSAVTTAEIKPVLSELYSRAFIWFANNKPAGQFTVANLLSFISEITLTEPKNLKSIMLRDWKNKYKFSTEFDTERAVTRREFAILANQYINPFSRAVDLNGRVIN</sequence>
<proteinExistence type="predicted"/>
<dbReference type="RefSeq" id="WP_377124390.1">
    <property type="nucleotide sequence ID" value="NZ_JBHUON010000004.1"/>
</dbReference>
<dbReference type="PROSITE" id="PS51272">
    <property type="entry name" value="SLH"/>
    <property type="match status" value="1"/>
</dbReference>
<dbReference type="EMBL" id="JBHUON010000004">
    <property type="protein sequence ID" value="MFD2864152.1"/>
    <property type="molecule type" value="Genomic_DNA"/>
</dbReference>
<keyword evidence="4" id="KW-1185">Reference proteome</keyword>
<evidence type="ECO:0000313" key="3">
    <source>
        <dbReference type="EMBL" id="MFD2864152.1"/>
    </source>
</evidence>
<accession>A0ABW5XPR5</accession>
<comment type="caution">
    <text evidence="3">The sequence shown here is derived from an EMBL/GenBank/DDBJ whole genome shotgun (WGS) entry which is preliminary data.</text>
</comment>
<organism evidence="3 4">
    <name type="scientific">Mucilaginibacter antarcticus</name>
    <dbReference type="NCBI Taxonomy" id="1855725"/>
    <lineage>
        <taxon>Bacteria</taxon>
        <taxon>Pseudomonadati</taxon>
        <taxon>Bacteroidota</taxon>
        <taxon>Sphingobacteriia</taxon>
        <taxon>Sphingobacteriales</taxon>
        <taxon>Sphingobacteriaceae</taxon>
        <taxon>Mucilaginibacter</taxon>
    </lineage>
</organism>
<evidence type="ECO:0000256" key="1">
    <source>
        <dbReference type="SAM" id="SignalP"/>
    </source>
</evidence>
<feature type="domain" description="SLH" evidence="2">
    <location>
        <begin position="289"/>
        <end position="359"/>
    </location>
</feature>
<dbReference type="Proteomes" id="UP001597601">
    <property type="component" value="Unassembled WGS sequence"/>
</dbReference>
<feature type="signal peptide" evidence="1">
    <location>
        <begin position="1"/>
        <end position="20"/>
    </location>
</feature>